<evidence type="ECO:0000256" key="4">
    <source>
        <dbReference type="ARBA" id="ARBA00022777"/>
    </source>
</evidence>
<comment type="caution">
    <text evidence="9">The sequence shown here is derived from an EMBL/GenBank/DDBJ whole genome shotgun (WGS) entry which is preliminary data.</text>
</comment>
<dbReference type="InterPro" id="IPR036890">
    <property type="entry name" value="HATPase_C_sf"/>
</dbReference>
<keyword evidence="6" id="KW-1133">Transmembrane helix</keyword>
<dbReference type="EC" id="2.7.13.3" evidence="2"/>
<dbReference type="PRINTS" id="PR00344">
    <property type="entry name" value="BCTRLSENSOR"/>
</dbReference>
<evidence type="ECO:0000256" key="7">
    <source>
        <dbReference type="SAM" id="SignalP"/>
    </source>
</evidence>
<evidence type="ECO:0000259" key="8">
    <source>
        <dbReference type="PROSITE" id="PS50109"/>
    </source>
</evidence>
<keyword evidence="6" id="KW-0472">Membrane</keyword>
<dbReference type="RefSeq" id="WP_009123657.1">
    <property type="nucleotide sequence ID" value="NZ_GL882607.1"/>
</dbReference>
<dbReference type="GeneID" id="86048142"/>
<dbReference type="STRING" id="763034.HMPREF9446_00324"/>
<keyword evidence="4 9" id="KW-0418">Kinase</keyword>
<dbReference type="InterPro" id="IPR050736">
    <property type="entry name" value="Sensor_HK_Regulatory"/>
</dbReference>
<dbReference type="Pfam" id="PF02518">
    <property type="entry name" value="HATPase_c"/>
    <property type="match status" value="1"/>
</dbReference>
<sequence>MKKIATALLLAVLCAYSQVHAQNRADELMKQAQENLAKREYIKARYLFLQAYNAFSSQDKYDKAVECGVNASALYHRENYYKEAFELLRGADMVVAAGEQKSGKPLPELRFRISKERLQMYIGLKNPARAKEQLARLEETAKASRNDSLNNDLLYTQANYYYTFGQNAQGDDAINRLIGKYKEQKNYAKVDECYKTLIGIARKANNAALTARTYDKYILWTDSVKALTARDELNVLKQKYDESLATIQDKDDSLSAKQYIIIGLCVLAAILAAALVFGAIVLLRFIVLTRKQKKAISIANEHNELKTQFIRNISAQMEPTLDTLDASLPGVKALRGFSNHIQELSELESTLSEPYEMQEKNIATFCETVMDRMKGKTQEDVSLTVNAPKLNVKISPEHLERILLHLLENAAEYTPAGGKIWLDFKKRGAHTHQFIISDTGCGIPEEQRENIFKPFTEIKDLTQGDGLGLPICSLMATKMNGSLTLDSSYTKGARFVLELHA</sequence>
<dbReference type="SMART" id="SM00387">
    <property type="entry name" value="HATPase_c"/>
    <property type="match status" value="1"/>
</dbReference>
<dbReference type="AlphaFoldDB" id="F3PNN5"/>
<dbReference type="GO" id="GO:0000160">
    <property type="term" value="P:phosphorelay signal transduction system"/>
    <property type="evidence" value="ECO:0007669"/>
    <property type="project" value="UniProtKB-KW"/>
</dbReference>
<dbReference type="PANTHER" id="PTHR43711">
    <property type="entry name" value="TWO-COMPONENT HISTIDINE KINASE"/>
    <property type="match status" value="1"/>
</dbReference>
<dbReference type="EMBL" id="AFBN01000006">
    <property type="protein sequence ID" value="EGF59561.1"/>
    <property type="molecule type" value="Genomic_DNA"/>
</dbReference>
<feature type="domain" description="Histidine kinase" evidence="8">
    <location>
        <begin position="339"/>
        <end position="501"/>
    </location>
</feature>
<name>F3PNN5_9BACE</name>
<comment type="catalytic activity">
    <reaction evidence="1">
        <text>ATP + protein L-histidine = ADP + protein N-phospho-L-histidine.</text>
        <dbReference type="EC" id="2.7.13.3"/>
    </reaction>
</comment>
<evidence type="ECO:0000256" key="1">
    <source>
        <dbReference type="ARBA" id="ARBA00000085"/>
    </source>
</evidence>
<dbReference type="InterPro" id="IPR005467">
    <property type="entry name" value="His_kinase_dom"/>
</dbReference>
<keyword evidence="3" id="KW-0808">Transferase</keyword>
<keyword evidence="5" id="KW-0902">Two-component regulatory system</keyword>
<feature type="signal peptide" evidence="7">
    <location>
        <begin position="1"/>
        <end position="21"/>
    </location>
</feature>
<dbReference type="Gene3D" id="3.30.565.10">
    <property type="entry name" value="Histidine kinase-like ATPase, C-terminal domain"/>
    <property type="match status" value="1"/>
</dbReference>
<keyword evidence="10" id="KW-1185">Reference proteome</keyword>
<evidence type="ECO:0000256" key="5">
    <source>
        <dbReference type="ARBA" id="ARBA00023012"/>
    </source>
</evidence>
<dbReference type="InterPro" id="IPR004358">
    <property type="entry name" value="Sig_transdc_His_kin-like_C"/>
</dbReference>
<evidence type="ECO:0000256" key="6">
    <source>
        <dbReference type="SAM" id="Phobius"/>
    </source>
</evidence>
<dbReference type="Proteomes" id="UP000003416">
    <property type="component" value="Unassembled WGS sequence"/>
</dbReference>
<accession>F3PNN5</accession>
<feature type="transmembrane region" description="Helical" evidence="6">
    <location>
        <begin position="259"/>
        <end position="287"/>
    </location>
</feature>
<keyword evidence="6" id="KW-0812">Transmembrane</keyword>
<gene>
    <name evidence="9" type="ORF">HMPREF9446_00324</name>
</gene>
<keyword evidence="7" id="KW-0732">Signal</keyword>
<feature type="chain" id="PRO_5003305742" description="histidine kinase" evidence="7">
    <location>
        <begin position="22"/>
        <end position="501"/>
    </location>
</feature>
<evidence type="ECO:0000256" key="3">
    <source>
        <dbReference type="ARBA" id="ARBA00022679"/>
    </source>
</evidence>
<protein>
    <recommendedName>
        <fullName evidence="2">histidine kinase</fullName>
        <ecNumber evidence="2">2.7.13.3</ecNumber>
    </recommendedName>
</protein>
<dbReference type="eggNOG" id="COG2205">
    <property type="taxonomic scope" value="Bacteria"/>
</dbReference>
<dbReference type="HOGENOM" id="CLU_042501_0_0_10"/>
<dbReference type="PANTHER" id="PTHR43711:SF26">
    <property type="entry name" value="SENSOR HISTIDINE KINASE RCSC"/>
    <property type="match status" value="1"/>
</dbReference>
<dbReference type="GO" id="GO:0004673">
    <property type="term" value="F:protein histidine kinase activity"/>
    <property type="evidence" value="ECO:0007669"/>
    <property type="project" value="UniProtKB-EC"/>
</dbReference>
<evidence type="ECO:0000256" key="2">
    <source>
        <dbReference type="ARBA" id="ARBA00012438"/>
    </source>
</evidence>
<evidence type="ECO:0000313" key="9">
    <source>
        <dbReference type="EMBL" id="EGF59561.1"/>
    </source>
</evidence>
<dbReference type="InterPro" id="IPR003594">
    <property type="entry name" value="HATPase_dom"/>
</dbReference>
<organism evidence="9 10">
    <name type="scientific">Bacteroides fluxus YIT 12057</name>
    <dbReference type="NCBI Taxonomy" id="763034"/>
    <lineage>
        <taxon>Bacteria</taxon>
        <taxon>Pseudomonadati</taxon>
        <taxon>Bacteroidota</taxon>
        <taxon>Bacteroidia</taxon>
        <taxon>Bacteroidales</taxon>
        <taxon>Bacteroidaceae</taxon>
        <taxon>Bacteroides</taxon>
    </lineage>
</organism>
<dbReference type="PROSITE" id="PS50109">
    <property type="entry name" value="HIS_KIN"/>
    <property type="match status" value="1"/>
</dbReference>
<dbReference type="SUPFAM" id="SSF55874">
    <property type="entry name" value="ATPase domain of HSP90 chaperone/DNA topoisomerase II/histidine kinase"/>
    <property type="match status" value="1"/>
</dbReference>
<evidence type="ECO:0000313" key="10">
    <source>
        <dbReference type="Proteomes" id="UP000003416"/>
    </source>
</evidence>
<proteinExistence type="predicted"/>
<reference evidence="9 10" key="1">
    <citation type="submission" date="2011-02" db="EMBL/GenBank/DDBJ databases">
        <authorList>
            <person name="Weinstock G."/>
            <person name="Sodergren E."/>
            <person name="Clifton S."/>
            <person name="Fulton L."/>
            <person name="Fulton B."/>
            <person name="Courtney L."/>
            <person name="Fronick C."/>
            <person name="Harrison M."/>
            <person name="Strong C."/>
            <person name="Farmer C."/>
            <person name="Delahaunty K."/>
            <person name="Markovic C."/>
            <person name="Hall O."/>
            <person name="Minx P."/>
            <person name="Tomlinson C."/>
            <person name="Mitreva M."/>
            <person name="Hou S."/>
            <person name="Chen J."/>
            <person name="Wollam A."/>
            <person name="Pepin K.H."/>
            <person name="Johnson M."/>
            <person name="Bhonagiri V."/>
            <person name="Zhang X."/>
            <person name="Suruliraj S."/>
            <person name="Warren W."/>
            <person name="Chinwalla A."/>
            <person name="Mardis E.R."/>
            <person name="Wilson R.K."/>
        </authorList>
    </citation>
    <scope>NUCLEOTIDE SEQUENCE [LARGE SCALE GENOMIC DNA]</scope>
    <source>
        <strain evidence="9 10">YIT 12057</strain>
    </source>
</reference>